<feature type="region of interest" description="Disordered" evidence="9">
    <location>
        <begin position="1415"/>
        <end position="1447"/>
    </location>
</feature>
<dbReference type="Pfam" id="PF00225">
    <property type="entry name" value="Kinesin"/>
    <property type="match status" value="1"/>
</dbReference>
<feature type="region of interest" description="Disordered" evidence="9">
    <location>
        <begin position="1468"/>
        <end position="1489"/>
    </location>
</feature>
<comment type="subcellular location">
    <subcellularLocation>
        <location evidence="1">Cytoplasm</location>
    </subcellularLocation>
</comment>
<feature type="compositionally biased region" description="Polar residues" evidence="9">
    <location>
        <begin position="1318"/>
        <end position="1329"/>
    </location>
</feature>
<feature type="coiled-coil region" evidence="8">
    <location>
        <begin position="654"/>
        <end position="688"/>
    </location>
</feature>
<feature type="binding site" evidence="7">
    <location>
        <begin position="101"/>
        <end position="108"/>
    </location>
    <ligand>
        <name>ATP</name>
        <dbReference type="ChEBI" id="CHEBI:30616"/>
    </ligand>
</feature>
<protein>
    <submittedName>
        <fullName evidence="11">G4725 protein</fullName>
    </submittedName>
</protein>
<keyword evidence="2" id="KW-0963">Cytoplasm</keyword>
<evidence type="ECO:0000256" key="7">
    <source>
        <dbReference type="PROSITE-ProRule" id="PRU00283"/>
    </source>
</evidence>
<evidence type="ECO:0000256" key="3">
    <source>
        <dbReference type="ARBA" id="ARBA00022741"/>
    </source>
</evidence>
<evidence type="ECO:0000256" key="2">
    <source>
        <dbReference type="ARBA" id="ARBA00022490"/>
    </source>
</evidence>
<dbReference type="PANTHER" id="PTHR47969">
    <property type="entry name" value="CHROMOSOME-ASSOCIATED KINESIN KIF4A-RELATED"/>
    <property type="match status" value="1"/>
</dbReference>
<keyword evidence="5 8" id="KW-0175">Coiled coil</keyword>
<feature type="coiled-coil region" evidence="8">
    <location>
        <begin position="995"/>
        <end position="1029"/>
    </location>
</feature>
<proteinExistence type="inferred from homology"/>
<dbReference type="PRINTS" id="PR00380">
    <property type="entry name" value="KINESINHEAVY"/>
</dbReference>
<comment type="caution">
    <text evidence="11">The sequence shown here is derived from an EMBL/GenBank/DDBJ whole genome shotgun (WGS) entry which is preliminary data.</text>
</comment>
<evidence type="ECO:0000256" key="4">
    <source>
        <dbReference type="ARBA" id="ARBA00022840"/>
    </source>
</evidence>
<keyword evidence="4 7" id="KW-0067">ATP-binding</keyword>
<dbReference type="InterPro" id="IPR001752">
    <property type="entry name" value="Kinesin_motor_dom"/>
</dbReference>
<evidence type="ECO:0000256" key="1">
    <source>
        <dbReference type="ARBA" id="ARBA00004496"/>
    </source>
</evidence>
<feature type="coiled-coil region" evidence="8">
    <location>
        <begin position="912"/>
        <end position="946"/>
    </location>
</feature>
<feature type="compositionally biased region" description="Basic and acidic residues" evidence="9">
    <location>
        <begin position="1420"/>
        <end position="1429"/>
    </location>
</feature>
<name>A0ABP1FSG5_9CHLO</name>
<evidence type="ECO:0000313" key="12">
    <source>
        <dbReference type="Proteomes" id="UP001497392"/>
    </source>
</evidence>
<evidence type="ECO:0000256" key="6">
    <source>
        <dbReference type="ARBA" id="ARBA00023175"/>
    </source>
</evidence>
<feature type="compositionally biased region" description="Polar residues" evidence="9">
    <location>
        <begin position="1071"/>
        <end position="1085"/>
    </location>
</feature>
<gene>
    <name evidence="11" type="primary">g4725</name>
    <name evidence="11" type="ORF">VP750_LOCUS4030</name>
</gene>
<feature type="compositionally biased region" description="Acidic residues" evidence="9">
    <location>
        <begin position="1091"/>
        <end position="1116"/>
    </location>
</feature>
<dbReference type="InterPro" id="IPR027417">
    <property type="entry name" value="P-loop_NTPase"/>
</dbReference>
<dbReference type="InterPro" id="IPR036961">
    <property type="entry name" value="Kinesin_motor_dom_sf"/>
</dbReference>
<feature type="region of interest" description="Disordered" evidence="9">
    <location>
        <begin position="1318"/>
        <end position="1337"/>
    </location>
</feature>
<organism evidence="11 12">
    <name type="scientific">Coccomyxa viridis</name>
    <dbReference type="NCBI Taxonomy" id="1274662"/>
    <lineage>
        <taxon>Eukaryota</taxon>
        <taxon>Viridiplantae</taxon>
        <taxon>Chlorophyta</taxon>
        <taxon>core chlorophytes</taxon>
        <taxon>Trebouxiophyceae</taxon>
        <taxon>Trebouxiophyceae incertae sedis</taxon>
        <taxon>Coccomyxaceae</taxon>
        <taxon>Coccomyxa</taxon>
    </lineage>
</organism>
<comment type="similarity">
    <text evidence="7">Belongs to the TRAFAC class myosin-kinesin ATPase superfamily. Kinesin family.</text>
</comment>
<evidence type="ECO:0000256" key="9">
    <source>
        <dbReference type="SAM" id="MobiDB-lite"/>
    </source>
</evidence>
<evidence type="ECO:0000256" key="5">
    <source>
        <dbReference type="ARBA" id="ARBA00023054"/>
    </source>
</evidence>
<feature type="domain" description="Kinesin motor" evidence="10">
    <location>
        <begin position="21"/>
        <end position="361"/>
    </location>
</feature>
<dbReference type="Gene3D" id="3.40.850.10">
    <property type="entry name" value="Kinesin motor domain"/>
    <property type="match status" value="1"/>
</dbReference>
<reference evidence="11 12" key="1">
    <citation type="submission" date="2024-06" db="EMBL/GenBank/DDBJ databases">
        <authorList>
            <person name="Kraege A."/>
            <person name="Thomma B."/>
        </authorList>
    </citation>
    <scope>NUCLEOTIDE SEQUENCE [LARGE SCALE GENOMIC DNA]</scope>
</reference>
<keyword evidence="3 7" id="KW-0547">Nucleotide-binding</keyword>
<evidence type="ECO:0000259" key="10">
    <source>
        <dbReference type="PROSITE" id="PS50067"/>
    </source>
</evidence>
<dbReference type="SUPFAM" id="SSF52540">
    <property type="entry name" value="P-loop containing nucleoside triphosphate hydrolases"/>
    <property type="match status" value="1"/>
</dbReference>
<dbReference type="PROSITE" id="PS50067">
    <property type="entry name" value="KINESIN_MOTOR_2"/>
    <property type="match status" value="1"/>
</dbReference>
<dbReference type="InterPro" id="IPR019821">
    <property type="entry name" value="Kinesin_motor_CS"/>
</dbReference>
<accession>A0ABP1FSG5</accession>
<sequence>MTTIEQDVGLPSPAPESNADAVCVAVQIRPLVDAELAQGCQPCLTVTPGQPQVNCKDGPSFTYDQVYGGGAQPSSFLYEQCVQPLVNGLFKGYNACCFAYGQTGSGKTYTMGSSTLMPGPSEQGVIPKVMQDIFERIAAAQDTDFTVRVGFVEIFNEDIRDLLAPDMASSPGVHIREVNGGGVCLAGAHEKEVGSQHEMATLLDQGTRARATAATGMNQRSSRSHAIFTITLEQRRKLGQGQHEGDESCDEDETADDYLCAKMHLVDLAGSERQKRTKAEGARLKEGININMGLLALGNVVNSLTEGKSHIPYRDSKLTRMLQDSLGGNSKTTMIACVSPADINIDESTQTLRYANRARNIRNKPVINRDPNAAQMSLLRQQLAAAKAENRQLKQRLGDPADMAAEAGWSAAHGSVSGDEVLAAALEETEAKASALDLENARLRLALETMRRELQDSQERLLAAQVEADRNAYKLQQAILGAGTGRPGKENALPQDAPGGDPTSPQDVGFIRGYLNRIAQLEKEIRRLKEVQRYSGAFLMSARKQGIGLRTPSSAVKTAGGYAGSPGWSPSAASATAVQSMLGREASGQLPASAEDEDLGELAEDEEFAVEEHAHRMHQAKQAEQLVALQKAIEAKEATWKRLEGGQGKFADIKARFDSELANLQAQKDELQRERGSLIRSMERLKEASYEDRHRVEKTYKEKLRAMDERIRAVRAKERRLAQVERLQERSMEKCARLQADIQAIKTQKVLLARQMEQSAKDFAAWRKNREREVQQLRRAGRKQAAHVQKLEALQAKQSAVLRRKTEEAEAARRRLKDMMELHRVSGEKRAAVAANKPAGVECQPNAAAPLLRDEKARREWVEHELDMCCQSFELARVLEGEKALRSEAARRKAAVDRHLSQAQACADAAAAEALQAEQSELNAQLQKHSNQILETTAALMKAQSEEDAKGGNSANEARRWTGVRTIVEARSLLKSLFRAAAGHKAQVYEVSNELVEVREEAELLRLQMEVAQQEEEAARNALAACQAALAAALVGPAEPVEAEAPQADEEVDSLMEELEEMDVYADRPPTGTSTAEDSAAQGQDSAAEVSTDEDGEEEEDEEDADSEEADDEEWDPSLATPAVGRRRRARSDSQEATGMGTLLRGRLMRMSDVPTPSTEERCATSIRESHEGPVLMAINAERRKQGVEPLSKLTVPILKAHLKGKWIGGQEWRAGNKKRSELISDYRQFMGLKNMDMGPTLRMLRTLSESPTDSAELIQAGPANSAFHASRPALAAVTAESAAAFAQSPIAKQYREQCSAALRRCYSIQAKINDLRSNPATPNISPTKTPADLTAPPASGSYRIMADASTRSVVPSLLPDALQQRALQQMAAAGRGSVVLQQMPSTQPAADSDSAPARPAAELTALQNLTIQGQGYGEGSRRQSRAHDSSTAGPGLPSTAQSGQMTCVSGQENVNSAGALSVAIETAGADDTSKDERGPLSLPGDTAEGQHVARQAELTLYGEGTAGVDEQAEGKEEHTLQARPKAKRLLLSSQQIGYRPGTVKSSPRLLPAWV</sequence>
<evidence type="ECO:0000313" key="11">
    <source>
        <dbReference type="EMBL" id="CAL5222371.1"/>
    </source>
</evidence>
<keyword evidence="6 7" id="KW-0505">Motor protein</keyword>
<dbReference type="SMART" id="SM00129">
    <property type="entry name" value="KISc"/>
    <property type="match status" value="1"/>
</dbReference>
<dbReference type="Pfam" id="PF25764">
    <property type="entry name" value="KIF21A_4th"/>
    <property type="match status" value="1"/>
</dbReference>
<dbReference type="CDD" id="cd01372">
    <property type="entry name" value="KISc_KIF4"/>
    <property type="match status" value="1"/>
</dbReference>
<feature type="coiled-coil region" evidence="8">
    <location>
        <begin position="714"/>
        <end position="741"/>
    </location>
</feature>
<feature type="region of interest" description="Disordered" evidence="9">
    <location>
        <begin position="482"/>
        <end position="507"/>
    </location>
</feature>
<feature type="region of interest" description="Disordered" evidence="9">
    <location>
        <begin position="1066"/>
        <end position="1161"/>
    </location>
</feature>
<dbReference type="EMBL" id="CAXHTA020000007">
    <property type="protein sequence ID" value="CAL5222371.1"/>
    <property type="molecule type" value="Genomic_DNA"/>
</dbReference>
<dbReference type="InterPro" id="IPR027640">
    <property type="entry name" value="Kinesin-like_fam"/>
</dbReference>
<keyword evidence="12" id="KW-1185">Reference proteome</keyword>
<dbReference type="Proteomes" id="UP001497392">
    <property type="component" value="Unassembled WGS sequence"/>
</dbReference>
<dbReference type="PROSITE" id="PS00411">
    <property type="entry name" value="KINESIN_MOTOR_1"/>
    <property type="match status" value="1"/>
</dbReference>
<feature type="coiled-coil region" evidence="8">
    <location>
        <begin position="426"/>
        <end position="467"/>
    </location>
</feature>
<evidence type="ECO:0000256" key="8">
    <source>
        <dbReference type="SAM" id="Coils"/>
    </source>
</evidence>
<dbReference type="PANTHER" id="PTHR47969:SF15">
    <property type="entry name" value="CHROMOSOME-ASSOCIATED KINESIN KIF4A-RELATED"/>
    <property type="match status" value="1"/>
</dbReference>